<dbReference type="PANTHER" id="PTHR11177">
    <property type="entry name" value="CHITINASE"/>
    <property type="match status" value="1"/>
</dbReference>
<dbReference type="PROSITE" id="PS50940">
    <property type="entry name" value="CHIT_BIND_II"/>
    <property type="match status" value="1"/>
</dbReference>
<evidence type="ECO:0000256" key="2">
    <source>
        <dbReference type="ARBA" id="ARBA00009121"/>
    </source>
</evidence>
<evidence type="ECO:0000256" key="7">
    <source>
        <dbReference type="ARBA" id="ARBA00023024"/>
    </source>
</evidence>
<gene>
    <name evidence="15" type="ORF">APZ42_028158</name>
</gene>
<keyword evidence="5" id="KW-0732">Signal</keyword>
<dbReference type="Gene3D" id="2.170.140.10">
    <property type="entry name" value="Chitin binding domain"/>
    <property type="match status" value="1"/>
</dbReference>
<dbReference type="InterPro" id="IPR001223">
    <property type="entry name" value="Glyco_hydro18_cat"/>
</dbReference>
<comment type="similarity">
    <text evidence="2">Belongs to the glycosyl hydrolase 18 family. Chitinase class II subfamily.</text>
</comment>
<keyword evidence="10 12" id="KW-0326">Glycosidase</keyword>
<dbReference type="Gene3D" id="3.20.20.80">
    <property type="entry name" value="Glycosidases"/>
    <property type="match status" value="1"/>
</dbReference>
<evidence type="ECO:0000256" key="1">
    <source>
        <dbReference type="ARBA" id="ARBA00000822"/>
    </source>
</evidence>
<dbReference type="Pfam" id="PF00704">
    <property type="entry name" value="Glyco_hydro_18"/>
    <property type="match status" value="1"/>
</dbReference>
<keyword evidence="4" id="KW-0147">Chitin-binding</keyword>
<organism evidence="15 16">
    <name type="scientific">Daphnia magna</name>
    <dbReference type="NCBI Taxonomy" id="35525"/>
    <lineage>
        <taxon>Eukaryota</taxon>
        <taxon>Metazoa</taxon>
        <taxon>Ecdysozoa</taxon>
        <taxon>Arthropoda</taxon>
        <taxon>Crustacea</taxon>
        <taxon>Branchiopoda</taxon>
        <taxon>Diplostraca</taxon>
        <taxon>Cladocera</taxon>
        <taxon>Anomopoda</taxon>
        <taxon>Daphniidae</taxon>
        <taxon>Daphnia</taxon>
    </lineage>
</organism>
<dbReference type="SUPFAM" id="SSF54556">
    <property type="entry name" value="Chitinase insertion domain"/>
    <property type="match status" value="1"/>
</dbReference>
<dbReference type="GO" id="GO:0006032">
    <property type="term" value="P:chitin catabolic process"/>
    <property type="evidence" value="ECO:0007669"/>
    <property type="project" value="UniProtKB-KW"/>
</dbReference>
<dbReference type="SUPFAM" id="SSF57625">
    <property type="entry name" value="Invertebrate chitin-binding proteins"/>
    <property type="match status" value="1"/>
</dbReference>
<dbReference type="PROSITE" id="PS01095">
    <property type="entry name" value="GH18_1"/>
    <property type="match status" value="1"/>
</dbReference>
<evidence type="ECO:0000259" key="14">
    <source>
        <dbReference type="PROSITE" id="PS51910"/>
    </source>
</evidence>
<dbReference type="Pfam" id="PF01607">
    <property type="entry name" value="CBM_14"/>
    <property type="match status" value="1"/>
</dbReference>
<evidence type="ECO:0000313" key="16">
    <source>
        <dbReference type="Proteomes" id="UP000076858"/>
    </source>
</evidence>
<accession>A0A164QJW9</accession>
<dbReference type="GO" id="GO:0000272">
    <property type="term" value="P:polysaccharide catabolic process"/>
    <property type="evidence" value="ECO:0007669"/>
    <property type="project" value="UniProtKB-KW"/>
</dbReference>
<dbReference type="SUPFAM" id="SSF51445">
    <property type="entry name" value="(Trans)glycosidases"/>
    <property type="match status" value="1"/>
</dbReference>
<evidence type="ECO:0000259" key="13">
    <source>
        <dbReference type="PROSITE" id="PS50940"/>
    </source>
</evidence>
<evidence type="ECO:0000256" key="6">
    <source>
        <dbReference type="ARBA" id="ARBA00022801"/>
    </source>
</evidence>
<dbReference type="PROSITE" id="PS51910">
    <property type="entry name" value="GH18_2"/>
    <property type="match status" value="1"/>
</dbReference>
<evidence type="ECO:0000313" key="15">
    <source>
        <dbReference type="EMBL" id="KZS07823.1"/>
    </source>
</evidence>
<keyword evidence="8" id="KW-1015">Disulfide bond</keyword>
<evidence type="ECO:0000256" key="3">
    <source>
        <dbReference type="ARBA" id="ARBA00012729"/>
    </source>
</evidence>
<dbReference type="STRING" id="35525.A0A164QJW9"/>
<keyword evidence="11" id="KW-0624">Polysaccharide degradation</keyword>
<dbReference type="SMART" id="SM00494">
    <property type="entry name" value="ChtBD2"/>
    <property type="match status" value="1"/>
</dbReference>
<feature type="domain" description="Chitin-binding type-2" evidence="13">
    <location>
        <begin position="454"/>
        <end position="509"/>
    </location>
</feature>
<keyword evidence="7" id="KW-0146">Chitin degradation</keyword>
<dbReference type="InterPro" id="IPR036508">
    <property type="entry name" value="Chitin-bd_dom_sf"/>
</dbReference>
<dbReference type="GO" id="GO:0005576">
    <property type="term" value="C:extracellular region"/>
    <property type="evidence" value="ECO:0007669"/>
    <property type="project" value="InterPro"/>
</dbReference>
<dbReference type="InterPro" id="IPR011583">
    <property type="entry name" value="Chitinase_II/V-like_cat"/>
</dbReference>
<evidence type="ECO:0000256" key="12">
    <source>
        <dbReference type="RuleBase" id="RU000489"/>
    </source>
</evidence>
<evidence type="ECO:0000256" key="11">
    <source>
        <dbReference type="ARBA" id="ARBA00023326"/>
    </source>
</evidence>
<feature type="domain" description="GH18" evidence="14">
    <location>
        <begin position="71"/>
        <end position="437"/>
    </location>
</feature>
<dbReference type="EMBL" id="LRGB01002384">
    <property type="protein sequence ID" value="KZS07823.1"/>
    <property type="molecule type" value="Genomic_DNA"/>
</dbReference>
<dbReference type="Gene3D" id="3.10.50.10">
    <property type="match status" value="1"/>
</dbReference>
<dbReference type="InterPro" id="IPR017853">
    <property type="entry name" value="GH"/>
</dbReference>
<dbReference type="GO" id="GO:0008843">
    <property type="term" value="F:endochitinase activity"/>
    <property type="evidence" value="ECO:0007669"/>
    <property type="project" value="UniProtKB-EC"/>
</dbReference>
<evidence type="ECO:0000256" key="8">
    <source>
        <dbReference type="ARBA" id="ARBA00023157"/>
    </source>
</evidence>
<evidence type="ECO:0000256" key="10">
    <source>
        <dbReference type="ARBA" id="ARBA00023295"/>
    </source>
</evidence>
<evidence type="ECO:0000256" key="9">
    <source>
        <dbReference type="ARBA" id="ARBA00023277"/>
    </source>
</evidence>
<proteinExistence type="inferred from homology"/>
<evidence type="ECO:0000256" key="5">
    <source>
        <dbReference type="ARBA" id="ARBA00022729"/>
    </source>
</evidence>
<dbReference type="InterPro" id="IPR029070">
    <property type="entry name" value="Chitinase_insertion_sf"/>
</dbReference>
<dbReference type="FunFam" id="3.10.50.10:FF:000004">
    <property type="entry name" value="Chitinase 5"/>
    <property type="match status" value="1"/>
</dbReference>
<reference evidence="15 16" key="1">
    <citation type="submission" date="2016-03" db="EMBL/GenBank/DDBJ databases">
        <title>EvidentialGene: Evidence-directed Construction of Genes on Genomes.</title>
        <authorList>
            <person name="Gilbert D.G."/>
            <person name="Choi J.-H."/>
            <person name="Mockaitis K."/>
            <person name="Colbourne J."/>
            <person name="Pfrender M."/>
        </authorList>
    </citation>
    <scope>NUCLEOTIDE SEQUENCE [LARGE SCALE GENOMIC DNA]</scope>
    <source>
        <strain evidence="15 16">Xinb3</strain>
        <tissue evidence="15">Complete organism</tissue>
    </source>
</reference>
<dbReference type="GO" id="GO:0008061">
    <property type="term" value="F:chitin binding"/>
    <property type="evidence" value="ECO:0007669"/>
    <property type="project" value="UniProtKB-KW"/>
</dbReference>
<dbReference type="AlphaFoldDB" id="A0A164QJW9"/>
<keyword evidence="9" id="KW-0119">Carbohydrate metabolism</keyword>
<dbReference type="InterPro" id="IPR002557">
    <property type="entry name" value="Chitin-bd_dom"/>
</dbReference>
<dbReference type="Proteomes" id="UP000076858">
    <property type="component" value="Unassembled WGS sequence"/>
</dbReference>
<protein>
    <recommendedName>
        <fullName evidence="3">chitinase</fullName>
        <ecNumber evidence="3">3.2.1.14</ecNumber>
    </recommendedName>
</protein>
<keyword evidence="6 12" id="KW-0378">Hydrolase</keyword>
<sequence>MSVYQISTTMSQCKSLSEHQTVEQIARFVCKENTFIFFTINRAHSKPVTMKIVAILAFSLVVALANAQGNYKKVCYFANWAYYRNTTGQYGVDKLDAFECTHLIYGFAVLNNVTYEMTVYDSWVDISLGGYQKFTALKAQNPNLKTLIALGGWNDSAFSTQYSELVSDPVKMANFVTKALAFVRQYNFDGLDFDWEYPGDPGKPEDKENFITLLTMLRDAFKPYNLLLTMAPSCSIVRAEVSYNIPALAEVVDFVNFMAYDIHGAWETETDHHAPLYRRSFDDTVSDQIVSESVDFWLAQGMPAEKLIFGVPSYGRSYTLADVSQTGLLAPAIDAGAPGPYTGLKGFYSFYEICLMEQSGMTVVTDPTGKMGAYGYKGNTWVSWDEIDMLIRKVQYAMDKGLGGIMFWELSLDDFNGYCNLGPRPFSKTITATLEGRPPPTSDPSGTTAAPPGSLTCGSEGAYYADPADCNKYYRCVNGNIVTMYCQTGLVFNPSINQCDWPYNVPSCA</sequence>
<name>A0A164QJW9_9CRUS</name>
<dbReference type="PANTHER" id="PTHR11177:SF360">
    <property type="entry name" value="CHITINASE 4-RELATED"/>
    <property type="match status" value="1"/>
</dbReference>
<dbReference type="OrthoDB" id="73875at2759"/>
<dbReference type="FunFam" id="2.170.140.10:FF:000030">
    <property type="entry name" value="Uncharacterized protein"/>
    <property type="match status" value="1"/>
</dbReference>
<comment type="caution">
    <text evidence="15">The sequence shown here is derived from an EMBL/GenBank/DDBJ whole genome shotgun (WGS) entry which is preliminary data.</text>
</comment>
<evidence type="ECO:0000256" key="4">
    <source>
        <dbReference type="ARBA" id="ARBA00022669"/>
    </source>
</evidence>
<comment type="catalytic activity">
    <reaction evidence="1">
        <text>Random endo-hydrolysis of N-acetyl-beta-D-glucosaminide (1-&gt;4)-beta-linkages in chitin and chitodextrins.</text>
        <dbReference type="EC" id="3.2.1.14"/>
    </reaction>
</comment>
<dbReference type="InterPro" id="IPR001579">
    <property type="entry name" value="Glyco_hydro_18_chit_AS"/>
</dbReference>
<dbReference type="SMART" id="SM00636">
    <property type="entry name" value="Glyco_18"/>
    <property type="match status" value="1"/>
</dbReference>
<dbReference type="EC" id="3.2.1.14" evidence="3"/>
<dbReference type="InterPro" id="IPR050314">
    <property type="entry name" value="Glycosyl_Hydrlase_18"/>
</dbReference>
<keyword evidence="16" id="KW-1185">Reference proteome</keyword>